<name>A0ABV2KTP1_9BACI</name>
<evidence type="ECO:0000256" key="1">
    <source>
        <dbReference type="SAM" id="MobiDB-lite"/>
    </source>
</evidence>
<dbReference type="InterPro" id="IPR025164">
    <property type="entry name" value="Toastrack_DUF4097"/>
</dbReference>
<comment type="caution">
    <text evidence="3">The sequence shown here is derived from an EMBL/GenBank/DDBJ whole genome shotgun (WGS) entry which is preliminary data.</text>
</comment>
<dbReference type="RefSeq" id="WP_354219554.1">
    <property type="nucleotide sequence ID" value="NZ_JBEPMX010000004.1"/>
</dbReference>
<evidence type="ECO:0000259" key="2">
    <source>
        <dbReference type="Pfam" id="PF13349"/>
    </source>
</evidence>
<evidence type="ECO:0000313" key="4">
    <source>
        <dbReference type="Proteomes" id="UP001549167"/>
    </source>
</evidence>
<sequence length="352" mass="39580">MSQSRRRILELLEEGHITAEEADMMLNELGQDFNNTSEQASEDDSQTDKRESKFTQRFKRDFKQMAEGVSQFVGDTVQRFNPKDVKRLFHFDDHNVKQIAVDWQNGPITVKPSDDHVIKVQVEGKVFNQSDGNEAETLFDQSTVVTIEGDQLVLRQKRKDMFVNATIYVPDHTYDDIDIQTVSGSVKLMDLTSHTSSLQTVNGSVKVLGHEADSAQVETRHGSIKCDDVAFDYVKLETTVGSVHFDGEADEIDTNVVTGTAKILQDRDDASRMDINVTTGAIMLHVPDDMRVNGKAYTSLNSVDVDMDDVTIQELGDQKVKRQMQFFHGESDEPRCDIRLAAKTGNIKVKQS</sequence>
<gene>
    <name evidence="3" type="ORF">ABID56_001045</name>
</gene>
<dbReference type="Pfam" id="PF13349">
    <property type="entry name" value="DUF4097"/>
    <property type="match status" value="1"/>
</dbReference>
<accession>A0ABV2KTP1</accession>
<organism evidence="3 4">
    <name type="scientific">Alkalibacillus flavidus</name>
    <dbReference type="NCBI Taxonomy" id="546021"/>
    <lineage>
        <taxon>Bacteria</taxon>
        <taxon>Bacillati</taxon>
        <taxon>Bacillota</taxon>
        <taxon>Bacilli</taxon>
        <taxon>Bacillales</taxon>
        <taxon>Bacillaceae</taxon>
        <taxon>Alkalibacillus</taxon>
    </lineage>
</organism>
<reference evidence="3 4" key="1">
    <citation type="submission" date="2024-06" db="EMBL/GenBank/DDBJ databases">
        <title>Genomic Encyclopedia of Type Strains, Phase IV (KMG-IV): sequencing the most valuable type-strain genomes for metagenomic binning, comparative biology and taxonomic classification.</title>
        <authorList>
            <person name="Goeker M."/>
        </authorList>
    </citation>
    <scope>NUCLEOTIDE SEQUENCE [LARGE SCALE GENOMIC DNA]</scope>
    <source>
        <strain evidence="3 4">DSM 23520</strain>
    </source>
</reference>
<protein>
    <submittedName>
        <fullName evidence="3">DUF4097 and DUF4098 domain-containing protein YvlB</fullName>
    </submittedName>
</protein>
<feature type="domain" description="DUF4097" evidence="2">
    <location>
        <begin position="97"/>
        <end position="349"/>
    </location>
</feature>
<feature type="region of interest" description="Disordered" evidence="1">
    <location>
        <begin position="26"/>
        <end position="51"/>
    </location>
</feature>
<dbReference type="Proteomes" id="UP001549167">
    <property type="component" value="Unassembled WGS sequence"/>
</dbReference>
<keyword evidence="4" id="KW-1185">Reference proteome</keyword>
<evidence type="ECO:0000313" key="3">
    <source>
        <dbReference type="EMBL" id="MET3682955.1"/>
    </source>
</evidence>
<proteinExistence type="predicted"/>
<dbReference type="EMBL" id="JBEPMX010000004">
    <property type="protein sequence ID" value="MET3682955.1"/>
    <property type="molecule type" value="Genomic_DNA"/>
</dbReference>